<comment type="caution">
    <text evidence="2">The sequence shown here is derived from an EMBL/GenBank/DDBJ whole genome shotgun (WGS) entry which is preliminary data.</text>
</comment>
<gene>
    <name evidence="2" type="ORF">CCMP2556_LOCUS53814</name>
</gene>
<feature type="compositionally biased region" description="Basic residues" evidence="1">
    <location>
        <begin position="1"/>
        <end position="11"/>
    </location>
</feature>
<feature type="region of interest" description="Disordered" evidence="1">
    <location>
        <begin position="1"/>
        <end position="24"/>
    </location>
</feature>
<feature type="compositionally biased region" description="Basic and acidic residues" evidence="1">
    <location>
        <begin position="12"/>
        <end position="21"/>
    </location>
</feature>
<dbReference type="EMBL" id="CAXAMN010028328">
    <property type="protein sequence ID" value="CAK9116159.1"/>
    <property type="molecule type" value="Genomic_DNA"/>
</dbReference>
<evidence type="ECO:0000313" key="2">
    <source>
        <dbReference type="EMBL" id="CAK9116159.1"/>
    </source>
</evidence>
<reference evidence="2 3" key="1">
    <citation type="submission" date="2024-02" db="EMBL/GenBank/DDBJ databases">
        <authorList>
            <person name="Chen Y."/>
            <person name="Shah S."/>
            <person name="Dougan E. K."/>
            <person name="Thang M."/>
            <person name="Chan C."/>
        </authorList>
    </citation>
    <scope>NUCLEOTIDE SEQUENCE [LARGE SCALE GENOMIC DNA]</scope>
</reference>
<dbReference type="Proteomes" id="UP001642484">
    <property type="component" value="Unassembled WGS sequence"/>
</dbReference>
<name>A0ABP0SVB3_9DINO</name>
<evidence type="ECO:0000313" key="3">
    <source>
        <dbReference type="Proteomes" id="UP001642484"/>
    </source>
</evidence>
<organism evidence="2 3">
    <name type="scientific">Durusdinium trenchii</name>
    <dbReference type="NCBI Taxonomy" id="1381693"/>
    <lineage>
        <taxon>Eukaryota</taxon>
        <taxon>Sar</taxon>
        <taxon>Alveolata</taxon>
        <taxon>Dinophyceae</taxon>
        <taxon>Suessiales</taxon>
        <taxon>Symbiodiniaceae</taxon>
        <taxon>Durusdinium</taxon>
    </lineage>
</organism>
<keyword evidence="3" id="KW-1185">Reference proteome</keyword>
<protein>
    <submittedName>
        <fullName evidence="2">Uncharacterized protein</fullName>
    </submittedName>
</protein>
<accession>A0ABP0SVB3</accession>
<proteinExistence type="predicted"/>
<feature type="region of interest" description="Disordered" evidence="1">
    <location>
        <begin position="884"/>
        <end position="924"/>
    </location>
</feature>
<evidence type="ECO:0000256" key="1">
    <source>
        <dbReference type="SAM" id="MobiDB-lite"/>
    </source>
</evidence>
<sequence>MEPLPSRKRREGQHDGVGERPSKRRRLSEASILCMRELFRTVVNDGDISEDKRILLQNAGVLLSQVDGKTWVSFPDTQGELQELSPQQLRQLRPFLDQVAEELKTQEVQLLSESSAGSETFDCLELERVPWADGITARELLACCSPDEALHFQTHWLEVLIRILPSKYMLKSRVKELVNFYYVQGFRPQATTPTRAPRPMTSTRHVRVLRRGVHVLLRHVQTAVQIGRELREQTGQLCNIDSVLAPELSMDRLMYCSTAVGKHMAGKVSELKERLAVALGSGAAALSLTTESEGLRELDDGERLGSLGQTLSFTLVVKNVPPIDWTEPDGASAQIASVRVDCDHPVEGFPLLVSLAESPATLLRRAAPESSGDSLHDALRVRWGDYLFDGEVPVRSFLAELCAAQRVGPIEGTVAVLRIESNPCRLPASSILYGLSPRGAQLYGSHTVAFPRPGGFWGFIRLGDDGRCGMRMMFHPTCGNSTPSGRYLLEYLGQIHERSTLAPDSLIFNFARQFLLLGLAHGFSEPLQSLSEDEEAELFTEVTLELIYLTAGRIVLHQHAPDVPVEQHTVPHWTLILAKLKSLNVIMLLSQELLQQTGQLEHFAVPACLNCMGLAQVFIEVQTCAHLTRVPQRYNPTWLERCASEDMWSDVVTKSARSFPDFRGAFLARREKDETRSGRGWKYQQGGGPTGGVDGRLEHRPLQMRLMPFSETPAWPLARLFFAVLLQGQIKKFLELIVLIARLRVILCLARSSHFFGFLFFPFVLIAQKVLGWNEGSWLLGCSCDASGRTSLLSMGPVRAAEGLMSCFKAVRLLPTLPGLAFLATVVDPFVEALLWVQPAVVFLSDLIFSVGFAEGLAMIVRSVDRSAHHKLVWMSMNVGRMLREGPKSSREGPISLPDEPRQVDSPQPLPEWREDGTWNLFDG</sequence>